<reference evidence="2" key="1">
    <citation type="submission" date="2023-03" db="EMBL/GenBank/DDBJ databases">
        <title>Chromosome-scale reference genome and RAD-based genetic map of yellow starthistle (Centaurea solstitialis) reveal putative structural variation and QTLs associated with invader traits.</title>
        <authorList>
            <person name="Reatini B."/>
            <person name="Cang F.A."/>
            <person name="Jiang Q."/>
            <person name="Mckibben M.T.W."/>
            <person name="Barker M.S."/>
            <person name="Rieseberg L.H."/>
            <person name="Dlugosch K.M."/>
        </authorList>
    </citation>
    <scope>NUCLEOTIDE SEQUENCE</scope>
    <source>
        <strain evidence="2">CAN-66</strain>
        <tissue evidence="2">Leaf</tissue>
    </source>
</reference>
<organism evidence="2 3">
    <name type="scientific">Centaurea solstitialis</name>
    <name type="common">yellow star-thistle</name>
    <dbReference type="NCBI Taxonomy" id="347529"/>
    <lineage>
        <taxon>Eukaryota</taxon>
        <taxon>Viridiplantae</taxon>
        <taxon>Streptophyta</taxon>
        <taxon>Embryophyta</taxon>
        <taxon>Tracheophyta</taxon>
        <taxon>Spermatophyta</taxon>
        <taxon>Magnoliopsida</taxon>
        <taxon>eudicotyledons</taxon>
        <taxon>Gunneridae</taxon>
        <taxon>Pentapetalae</taxon>
        <taxon>asterids</taxon>
        <taxon>campanulids</taxon>
        <taxon>Asterales</taxon>
        <taxon>Asteraceae</taxon>
        <taxon>Carduoideae</taxon>
        <taxon>Cardueae</taxon>
        <taxon>Centaureinae</taxon>
        <taxon>Centaurea</taxon>
    </lineage>
</organism>
<proteinExistence type="predicted"/>
<feature type="region of interest" description="Disordered" evidence="1">
    <location>
        <begin position="1"/>
        <end position="28"/>
    </location>
</feature>
<dbReference type="EMBL" id="JARYMX010000007">
    <property type="protein sequence ID" value="KAJ9541789.1"/>
    <property type="molecule type" value="Genomic_DNA"/>
</dbReference>
<evidence type="ECO:0000313" key="2">
    <source>
        <dbReference type="EMBL" id="KAJ9541789.1"/>
    </source>
</evidence>
<sequence length="395" mass="43537">MSDTLADLSSQFHHHHHNHHHMDTNNHHKTPFLFPSDFPYEFASSSSNESESDDDDISALTRRFTRSFSLQDRHQIPYPNHPLQKKRVFSGSPESTLNWPVSSPATPFLQPEDDPWDLIYAAAAGQVARMKMEMEMNMKMNNNLNDDVFTNTRPLLVPPPPPRAVNIGPPLNHHHHHHPNCTVWRSGNEEFIKQQQFRYRVAGAGSYGVAGRCGGGGRPVGFRQPAWPPIPVENQRRQQQPSNGFVAKPVLVGSGGGGGGGGGGGRVTAGLKRECAGTGVFLPGDTLTNHRNLRKNQTTALIHNFNLTLLMLMIINNYPSLFINIIFEAACSPAHLPARVVQSLNKGMDPILPNIYGHTHSDYGTAIGGGRKAVAIGRRSGVESAEVVLPQEWTY</sequence>
<dbReference type="PANTHER" id="PTHR33356:SF32">
    <property type="match status" value="1"/>
</dbReference>
<dbReference type="Proteomes" id="UP001172457">
    <property type="component" value="Chromosome 7"/>
</dbReference>
<evidence type="ECO:0000313" key="3">
    <source>
        <dbReference type="Proteomes" id="UP001172457"/>
    </source>
</evidence>
<protein>
    <submittedName>
        <fullName evidence="2">Uncharacterized protein</fullName>
    </submittedName>
</protein>
<accession>A0AA38W938</accession>
<feature type="compositionally biased region" description="Polar residues" evidence="1">
    <location>
        <begin position="1"/>
        <end position="11"/>
    </location>
</feature>
<gene>
    <name evidence="2" type="ORF">OSB04_028295</name>
</gene>
<comment type="caution">
    <text evidence="2">The sequence shown here is derived from an EMBL/GenBank/DDBJ whole genome shotgun (WGS) entry which is preliminary data.</text>
</comment>
<dbReference type="PANTHER" id="PTHR33356">
    <property type="entry name" value="TIP41-LIKE PROTEIN"/>
    <property type="match status" value="1"/>
</dbReference>
<evidence type="ECO:0000256" key="1">
    <source>
        <dbReference type="SAM" id="MobiDB-lite"/>
    </source>
</evidence>
<keyword evidence="3" id="KW-1185">Reference proteome</keyword>
<dbReference type="AlphaFoldDB" id="A0AA38W938"/>
<name>A0AA38W938_9ASTR</name>